<dbReference type="EMBL" id="FOQO01000008">
    <property type="protein sequence ID" value="SFJ19807.1"/>
    <property type="molecule type" value="Genomic_DNA"/>
</dbReference>
<sequence length="613" mass="69595">MSMKLRGNGEAQEETMTTGASSTLRNTKQEIMPAEVRTVDTEGYEIYPAYALDNGRIYKGYHSLAQWVMEQKTVVIDGYIGNFWEHIAANLTVELEKLGVQTHCYFMHDFLKLEAEIERLVAPFLGSEDSVWGTKTSLNLTDFYRWDALADLQPDSDYTVNILIGTGAALSEWDASVIYIDLPKNELQHRMHAGTITNLGKFSPEKPTAMYKRFYFVDWVVCNKHKESLLLRTDVLADGQGIDWITWAYTPDIVNGLKSLSQSVFRPRPWFTPGSWGGQWIKEHFHQVNQEEPNYAWSFELIAPENGLVFENRGVLLEVSFDCLMIVAGSDVLGKHHPDFGNEFPIRFDLLDTFEGGNLSIQCHPSLSYIRENFGETITQDETYYILDCTPDAKVYLGFQDDIDPAAFRHELESSVENNTEVTIGKYVQTFAAAKHDLFLIPNGTVHSSGKNNLVLEISATPYIFTFKMYDWLSKDLNGDPRPISIEHAFNNLRFDRKGQRIAHEHISKPYILVQGEGWKTVHLPTHEAHFYDVHRIEFKEEVTVETRQVCHVLMLVEGTAVSVQVGDRETVFRFAETFVIPAAVSQYTLVNNGSGIAKVVKAFVKDNHGSTS</sequence>
<protein>
    <submittedName>
        <fullName evidence="4">Mannose-6-phosphate isomerase, class I</fullName>
    </submittedName>
</protein>
<dbReference type="GO" id="GO:0016853">
    <property type="term" value="F:isomerase activity"/>
    <property type="evidence" value="ECO:0007669"/>
    <property type="project" value="UniProtKB-KW"/>
</dbReference>
<gene>
    <name evidence="4" type="ORF">SAMN05444682_10816</name>
</gene>
<dbReference type="PANTHER" id="PTHR42742:SF3">
    <property type="entry name" value="FRUCTOKINASE"/>
    <property type="match status" value="1"/>
</dbReference>
<dbReference type="InterPro" id="IPR011051">
    <property type="entry name" value="RmlC_Cupin_sf"/>
</dbReference>
<dbReference type="CDD" id="cd07010">
    <property type="entry name" value="cupin_PMI_type_I_N_bac"/>
    <property type="match status" value="1"/>
</dbReference>
<feature type="region of interest" description="Disordered" evidence="3">
    <location>
        <begin position="1"/>
        <end position="22"/>
    </location>
</feature>
<dbReference type="STRING" id="1477437.SAMN05444682_10816"/>
<keyword evidence="2" id="KW-0862">Zinc</keyword>
<accession>A0A1I3PEN3</accession>
<keyword evidence="4" id="KW-0413">Isomerase</keyword>
<evidence type="ECO:0000313" key="4">
    <source>
        <dbReference type="EMBL" id="SFJ19807.1"/>
    </source>
</evidence>
<evidence type="ECO:0000256" key="1">
    <source>
        <dbReference type="ARBA" id="ARBA00022723"/>
    </source>
</evidence>
<proteinExistence type="predicted"/>
<name>A0A1I3PEN3_9SPHI</name>
<dbReference type="SUPFAM" id="SSF51182">
    <property type="entry name" value="RmlC-like cupins"/>
    <property type="match status" value="1"/>
</dbReference>
<reference evidence="4 5" key="1">
    <citation type="submission" date="2016-10" db="EMBL/GenBank/DDBJ databases">
        <authorList>
            <person name="de Groot N.N."/>
        </authorList>
    </citation>
    <scope>NUCLEOTIDE SEQUENCE [LARGE SCALE GENOMIC DNA]</scope>
    <source>
        <strain evidence="4 5">RK1</strain>
    </source>
</reference>
<organism evidence="4 5">
    <name type="scientific">Parapedobacter indicus</name>
    <dbReference type="NCBI Taxonomy" id="1477437"/>
    <lineage>
        <taxon>Bacteria</taxon>
        <taxon>Pseudomonadati</taxon>
        <taxon>Bacteroidota</taxon>
        <taxon>Sphingobacteriia</taxon>
        <taxon>Sphingobacteriales</taxon>
        <taxon>Sphingobacteriaceae</taxon>
        <taxon>Parapedobacter</taxon>
    </lineage>
</organism>
<evidence type="ECO:0000313" key="5">
    <source>
        <dbReference type="Proteomes" id="UP000198670"/>
    </source>
</evidence>
<evidence type="ECO:0000256" key="3">
    <source>
        <dbReference type="SAM" id="MobiDB-lite"/>
    </source>
</evidence>
<keyword evidence="1" id="KW-0479">Metal-binding</keyword>
<dbReference type="GO" id="GO:0046872">
    <property type="term" value="F:metal ion binding"/>
    <property type="evidence" value="ECO:0007669"/>
    <property type="project" value="UniProtKB-KW"/>
</dbReference>
<dbReference type="PANTHER" id="PTHR42742">
    <property type="entry name" value="TRANSCRIPTIONAL REPRESSOR MPRA"/>
    <property type="match status" value="1"/>
</dbReference>
<dbReference type="InterPro" id="IPR014710">
    <property type="entry name" value="RmlC-like_jellyroll"/>
</dbReference>
<evidence type="ECO:0000256" key="2">
    <source>
        <dbReference type="ARBA" id="ARBA00022833"/>
    </source>
</evidence>
<dbReference type="Proteomes" id="UP000198670">
    <property type="component" value="Unassembled WGS sequence"/>
</dbReference>
<dbReference type="Gene3D" id="2.60.120.10">
    <property type="entry name" value="Jelly Rolls"/>
    <property type="match status" value="2"/>
</dbReference>
<keyword evidence="5" id="KW-1185">Reference proteome</keyword>
<dbReference type="AlphaFoldDB" id="A0A1I3PEN3"/>
<dbReference type="InterPro" id="IPR051804">
    <property type="entry name" value="Carb_Metab_Reg_Kinase/Isom"/>
</dbReference>